<reference evidence="3" key="2">
    <citation type="journal article" date="2017" name="Nat. Plants">
        <title>The Aegilops tauschii genome reveals multiple impacts of transposons.</title>
        <authorList>
            <person name="Zhao G."/>
            <person name="Zou C."/>
            <person name="Li K."/>
            <person name="Wang K."/>
            <person name="Li T."/>
            <person name="Gao L."/>
            <person name="Zhang X."/>
            <person name="Wang H."/>
            <person name="Yang Z."/>
            <person name="Liu X."/>
            <person name="Jiang W."/>
            <person name="Mao L."/>
            <person name="Kong X."/>
            <person name="Jiao Y."/>
            <person name="Jia J."/>
        </authorList>
    </citation>
    <scope>NUCLEOTIDE SEQUENCE [LARGE SCALE GENOMIC DNA]</scope>
    <source>
        <strain evidence="3">cv. AL8/78</strain>
    </source>
</reference>
<feature type="compositionally biased region" description="Low complexity" evidence="1">
    <location>
        <begin position="124"/>
        <end position="154"/>
    </location>
</feature>
<organism evidence="2 3">
    <name type="scientific">Aegilops tauschii subsp. strangulata</name>
    <name type="common">Goatgrass</name>
    <dbReference type="NCBI Taxonomy" id="200361"/>
    <lineage>
        <taxon>Eukaryota</taxon>
        <taxon>Viridiplantae</taxon>
        <taxon>Streptophyta</taxon>
        <taxon>Embryophyta</taxon>
        <taxon>Tracheophyta</taxon>
        <taxon>Spermatophyta</taxon>
        <taxon>Magnoliopsida</taxon>
        <taxon>Liliopsida</taxon>
        <taxon>Poales</taxon>
        <taxon>Poaceae</taxon>
        <taxon>BOP clade</taxon>
        <taxon>Pooideae</taxon>
        <taxon>Triticodae</taxon>
        <taxon>Triticeae</taxon>
        <taxon>Triticinae</taxon>
        <taxon>Aegilops</taxon>
    </lineage>
</organism>
<dbReference type="AlphaFoldDB" id="A0A453C1S2"/>
<evidence type="ECO:0000256" key="1">
    <source>
        <dbReference type="SAM" id="MobiDB-lite"/>
    </source>
</evidence>
<feature type="region of interest" description="Disordered" evidence="1">
    <location>
        <begin position="78"/>
        <end position="154"/>
    </location>
</feature>
<proteinExistence type="predicted"/>
<reference evidence="2" key="5">
    <citation type="journal article" date="2021" name="G3 (Bethesda)">
        <title>Aegilops tauschii genome assembly Aet v5.0 features greater sequence contiguity and improved annotation.</title>
        <authorList>
            <person name="Wang L."/>
            <person name="Zhu T."/>
            <person name="Rodriguez J.C."/>
            <person name="Deal K.R."/>
            <person name="Dubcovsky J."/>
            <person name="McGuire P.E."/>
            <person name="Lux T."/>
            <person name="Spannagl M."/>
            <person name="Mayer K.F.X."/>
            <person name="Baldrich P."/>
            <person name="Meyers B.C."/>
            <person name="Huo N."/>
            <person name="Gu Y.Q."/>
            <person name="Zhou H."/>
            <person name="Devos K.M."/>
            <person name="Bennetzen J.L."/>
            <person name="Unver T."/>
            <person name="Budak H."/>
            <person name="Gulick P.J."/>
            <person name="Galiba G."/>
            <person name="Kalapos B."/>
            <person name="Nelson D.R."/>
            <person name="Li P."/>
            <person name="You F.M."/>
            <person name="Luo M.C."/>
            <person name="Dvorak J."/>
        </authorList>
    </citation>
    <scope>NUCLEOTIDE SEQUENCE [LARGE SCALE GENOMIC DNA]</scope>
    <source>
        <strain evidence="2">cv. AL8/78</strain>
    </source>
</reference>
<dbReference type="Proteomes" id="UP000015105">
    <property type="component" value="Chromosome 2D"/>
</dbReference>
<dbReference type="Gramene" id="AET2Gv20702900.1">
    <property type="protein sequence ID" value="AET2Gv20702900.1"/>
    <property type="gene ID" value="AET2Gv20702900"/>
</dbReference>
<evidence type="ECO:0000313" key="2">
    <source>
        <dbReference type="EnsemblPlants" id="AET2Gv20702900.1"/>
    </source>
</evidence>
<protein>
    <submittedName>
        <fullName evidence="2">Uncharacterized protein</fullName>
    </submittedName>
</protein>
<feature type="compositionally biased region" description="Polar residues" evidence="1">
    <location>
        <begin position="78"/>
        <end position="92"/>
    </location>
</feature>
<evidence type="ECO:0000313" key="3">
    <source>
        <dbReference type="Proteomes" id="UP000015105"/>
    </source>
</evidence>
<reference evidence="2" key="3">
    <citation type="journal article" date="2017" name="Nature">
        <title>Genome sequence of the progenitor of the wheat D genome Aegilops tauschii.</title>
        <authorList>
            <person name="Luo M.C."/>
            <person name="Gu Y.Q."/>
            <person name="Puiu D."/>
            <person name="Wang H."/>
            <person name="Twardziok S.O."/>
            <person name="Deal K.R."/>
            <person name="Huo N."/>
            <person name="Zhu T."/>
            <person name="Wang L."/>
            <person name="Wang Y."/>
            <person name="McGuire P.E."/>
            <person name="Liu S."/>
            <person name="Long H."/>
            <person name="Ramasamy R.K."/>
            <person name="Rodriguez J.C."/>
            <person name="Van S.L."/>
            <person name="Yuan L."/>
            <person name="Wang Z."/>
            <person name="Xia Z."/>
            <person name="Xiao L."/>
            <person name="Anderson O.D."/>
            <person name="Ouyang S."/>
            <person name="Liang Y."/>
            <person name="Zimin A.V."/>
            <person name="Pertea G."/>
            <person name="Qi P."/>
            <person name="Bennetzen J.L."/>
            <person name="Dai X."/>
            <person name="Dawson M.W."/>
            <person name="Muller H.G."/>
            <person name="Kugler K."/>
            <person name="Rivarola-Duarte L."/>
            <person name="Spannagl M."/>
            <person name="Mayer K.F.X."/>
            <person name="Lu F.H."/>
            <person name="Bevan M.W."/>
            <person name="Leroy P."/>
            <person name="Li P."/>
            <person name="You F.M."/>
            <person name="Sun Q."/>
            <person name="Liu Z."/>
            <person name="Lyons E."/>
            <person name="Wicker T."/>
            <person name="Salzberg S.L."/>
            <person name="Devos K.M."/>
            <person name="Dvorak J."/>
        </authorList>
    </citation>
    <scope>NUCLEOTIDE SEQUENCE [LARGE SCALE GENOMIC DNA]</scope>
    <source>
        <strain evidence="2">cv. AL8/78</strain>
    </source>
</reference>
<keyword evidence="3" id="KW-1185">Reference proteome</keyword>
<name>A0A453C1S2_AEGTS</name>
<sequence>LIQFVIMFRKHVISEHYNFAGDIMCAGVGDCGTNEVKDCPVLSILSGTTACRSKAYCLQNTFCRSAYFRRNHRFTERWGSSPSAAMSRTKSGQVVGRWSTGGGRPRRRRWSDRREVGVGGGAGRQSSRSGAQGRRSRCPSSPARPAARAPVFTG</sequence>
<dbReference type="EnsemblPlants" id="AET2Gv20702900.1">
    <property type="protein sequence ID" value="AET2Gv20702900.1"/>
    <property type="gene ID" value="AET2Gv20702900"/>
</dbReference>
<accession>A0A453C1S2</accession>
<reference evidence="2" key="4">
    <citation type="submission" date="2019-03" db="UniProtKB">
        <authorList>
            <consortium name="EnsemblPlants"/>
        </authorList>
    </citation>
    <scope>IDENTIFICATION</scope>
</reference>
<reference evidence="3" key="1">
    <citation type="journal article" date="2014" name="Science">
        <title>Ancient hybridizations among the ancestral genomes of bread wheat.</title>
        <authorList>
            <consortium name="International Wheat Genome Sequencing Consortium,"/>
            <person name="Marcussen T."/>
            <person name="Sandve S.R."/>
            <person name="Heier L."/>
            <person name="Spannagl M."/>
            <person name="Pfeifer M."/>
            <person name="Jakobsen K.S."/>
            <person name="Wulff B.B."/>
            <person name="Steuernagel B."/>
            <person name="Mayer K.F."/>
            <person name="Olsen O.A."/>
        </authorList>
    </citation>
    <scope>NUCLEOTIDE SEQUENCE [LARGE SCALE GENOMIC DNA]</scope>
    <source>
        <strain evidence="3">cv. AL8/78</strain>
    </source>
</reference>